<keyword evidence="9" id="KW-0028">Amino-acid biosynthesis</keyword>
<dbReference type="InterPro" id="IPR018509">
    <property type="entry name" value="DHquinase_II_CS"/>
</dbReference>
<dbReference type="Gene3D" id="3.40.50.9100">
    <property type="entry name" value="Dehydroquinase, class II"/>
    <property type="match status" value="1"/>
</dbReference>
<dbReference type="InterPro" id="IPR001874">
    <property type="entry name" value="DHquinase_II"/>
</dbReference>
<evidence type="ECO:0000256" key="9">
    <source>
        <dbReference type="HAMAP-Rule" id="MF_00169"/>
    </source>
</evidence>
<feature type="binding site" evidence="9">
    <location>
        <position position="74"/>
    </location>
    <ligand>
        <name>substrate</name>
    </ligand>
</feature>
<feature type="active site" description="Proton acceptor" evidence="9">
    <location>
        <position position="24"/>
    </location>
</feature>
<evidence type="ECO:0000313" key="10">
    <source>
        <dbReference type="EMBL" id="MBR0668877.1"/>
    </source>
</evidence>
<dbReference type="NCBIfam" id="NF003806">
    <property type="entry name" value="PRK05395.1-3"/>
    <property type="match status" value="1"/>
</dbReference>
<comment type="subunit">
    <text evidence="5 9">Homododecamer.</text>
</comment>
<keyword evidence="7 9" id="KW-0057">Aromatic amino acid biosynthesis</keyword>
<comment type="similarity">
    <text evidence="4 9">Belongs to the type-II 3-dehydroquinase family.</text>
</comment>
<dbReference type="InterPro" id="IPR036441">
    <property type="entry name" value="DHquinase_II_sf"/>
</dbReference>
<sequence>MQRVIHVLNGPNLNRLGRREPEIYGSTTLAEVEAMCRDAAGDDRLVFRQTNHEGQLVDWIHDAIDQPADGIVINPAGLSFRSIPVLDALRMVGCPLIELHISNIHRRDALHQHSLVSTVATAVIAGLGARGYATAVRALRELIEEGAHPPNPPS</sequence>
<dbReference type="EMBL" id="JAAGBB010000072">
    <property type="protein sequence ID" value="MBR0668877.1"/>
    <property type="molecule type" value="Genomic_DNA"/>
</dbReference>
<evidence type="ECO:0000256" key="6">
    <source>
        <dbReference type="ARBA" id="ARBA00012060"/>
    </source>
</evidence>
<dbReference type="Pfam" id="PF01220">
    <property type="entry name" value="DHquinase_II"/>
    <property type="match status" value="1"/>
</dbReference>
<dbReference type="SUPFAM" id="SSF52304">
    <property type="entry name" value="Type II 3-dehydroquinate dehydratase"/>
    <property type="match status" value="1"/>
</dbReference>
<comment type="pathway">
    <text evidence="3 9">Metabolic intermediate biosynthesis; chorismate biosynthesis; chorismate from D-erythrose 4-phosphate and phosphoenolpyruvate: step 3/7.</text>
</comment>
<dbReference type="PANTHER" id="PTHR21272:SF3">
    <property type="entry name" value="CATABOLIC 3-DEHYDROQUINASE"/>
    <property type="match status" value="1"/>
</dbReference>
<evidence type="ECO:0000256" key="3">
    <source>
        <dbReference type="ARBA" id="ARBA00004902"/>
    </source>
</evidence>
<evidence type="ECO:0000256" key="2">
    <source>
        <dbReference type="ARBA" id="ARBA00003924"/>
    </source>
</evidence>
<evidence type="ECO:0000313" key="11">
    <source>
        <dbReference type="Proteomes" id="UP001196870"/>
    </source>
</evidence>
<gene>
    <name evidence="9" type="primary">aroQ</name>
    <name evidence="10" type="ORF">GXW71_31295</name>
</gene>
<evidence type="ECO:0000256" key="8">
    <source>
        <dbReference type="ARBA" id="ARBA00023239"/>
    </source>
</evidence>
<proteinExistence type="inferred from homology"/>
<dbReference type="NCBIfam" id="NF003805">
    <property type="entry name" value="PRK05395.1-2"/>
    <property type="match status" value="1"/>
</dbReference>
<name>A0ABS5F8K6_9PROT</name>
<dbReference type="NCBIfam" id="NF003807">
    <property type="entry name" value="PRK05395.1-4"/>
    <property type="match status" value="1"/>
</dbReference>
<feature type="binding site" evidence="9">
    <location>
        <begin position="101"/>
        <end position="102"/>
    </location>
    <ligand>
        <name>substrate</name>
    </ligand>
</feature>
<feature type="binding site" evidence="9">
    <location>
        <position position="87"/>
    </location>
    <ligand>
        <name>substrate</name>
    </ligand>
</feature>
<feature type="site" description="Transition state stabilizer" evidence="9">
    <location>
        <position position="19"/>
    </location>
</feature>
<comment type="function">
    <text evidence="2 9">Catalyzes a trans-dehydration via an enolate intermediate.</text>
</comment>
<dbReference type="HAMAP" id="MF_00169">
    <property type="entry name" value="AroQ"/>
    <property type="match status" value="1"/>
</dbReference>
<keyword evidence="8 9" id="KW-0456">Lyase</keyword>
<dbReference type="Proteomes" id="UP001196870">
    <property type="component" value="Unassembled WGS sequence"/>
</dbReference>
<evidence type="ECO:0000256" key="5">
    <source>
        <dbReference type="ARBA" id="ARBA00011193"/>
    </source>
</evidence>
<comment type="caution">
    <text evidence="9">Lacks conserved residue(s) required for the propagation of feature annotation.</text>
</comment>
<comment type="catalytic activity">
    <reaction evidence="1 9">
        <text>3-dehydroquinate = 3-dehydroshikimate + H2O</text>
        <dbReference type="Rhea" id="RHEA:21096"/>
        <dbReference type="ChEBI" id="CHEBI:15377"/>
        <dbReference type="ChEBI" id="CHEBI:16630"/>
        <dbReference type="ChEBI" id="CHEBI:32364"/>
        <dbReference type="EC" id="4.2.1.10"/>
    </reaction>
</comment>
<protein>
    <recommendedName>
        <fullName evidence="6 9">3-dehydroquinate dehydratase</fullName>
        <shortName evidence="9">3-dehydroquinase</shortName>
        <ecNumber evidence="6 9">4.2.1.10</ecNumber>
    </recommendedName>
    <alternativeName>
        <fullName evidence="9">Type II DHQase</fullName>
    </alternativeName>
</protein>
<organism evidence="10 11">
    <name type="scientific">Plastoroseomonas hellenica</name>
    <dbReference type="NCBI Taxonomy" id="2687306"/>
    <lineage>
        <taxon>Bacteria</taxon>
        <taxon>Pseudomonadati</taxon>
        <taxon>Pseudomonadota</taxon>
        <taxon>Alphaproteobacteria</taxon>
        <taxon>Acetobacterales</taxon>
        <taxon>Acetobacteraceae</taxon>
        <taxon>Plastoroseomonas</taxon>
    </lineage>
</organism>
<dbReference type="PIRSF" id="PIRSF001399">
    <property type="entry name" value="DHquinase_II"/>
    <property type="match status" value="1"/>
</dbReference>
<evidence type="ECO:0000256" key="7">
    <source>
        <dbReference type="ARBA" id="ARBA00023141"/>
    </source>
</evidence>
<feature type="active site" description="Proton donor" evidence="9">
    <location>
        <position position="100"/>
    </location>
</feature>
<evidence type="ECO:0000256" key="4">
    <source>
        <dbReference type="ARBA" id="ARBA00011037"/>
    </source>
</evidence>
<accession>A0ABS5F8K6</accession>
<dbReference type="CDD" id="cd00466">
    <property type="entry name" value="DHQase_II"/>
    <property type="match status" value="1"/>
</dbReference>
<dbReference type="RefSeq" id="WP_211857099.1">
    <property type="nucleotide sequence ID" value="NZ_JAAGBB010000072.1"/>
</dbReference>
<dbReference type="PANTHER" id="PTHR21272">
    <property type="entry name" value="CATABOLIC 3-DEHYDROQUINASE"/>
    <property type="match status" value="1"/>
</dbReference>
<evidence type="ECO:0000256" key="1">
    <source>
        <dbReference type="ARBA" id="ARBA00001864"/>
    </source>
</evidence>
<dbReference type="EC" id="4.2.1.10" evidence="6 9"/>
<reference evidence="11" key="1">
    <citation type="journal article" date="2021" name="Syst. Appl. Microbiol.">
        <title>Roseomonas hellenica sp. nov., isolated from roots of wild-growing Alkanna tinctoria.</title>
        <authorList>
            <person name="Rat A."/>
            <person name="Naranjo H.D."/>
            <person name="Lebbe L."/>
            <person name="Cnockaert M."/>
            <person name="Krigas N."/>
            <person name="Grigoriadou K."/>
            <person name="Maloupa E."/>
            <person name="Willems A."/>
        </authorList>
    </citation>
    <scope>NUCLEOTIDE SEQUENCE [LARGE SCALE GENOMIC DNA]</scope>
    <source>
        <strain evidence="11">LMG 31523</strain>
    </source>
</reference>
<comment type="caution">
    <text evidence="10">The sequence shown here is derived from an EMBL/GenBank/DDBJ whole genome shotgun (WGS) entry which is preliminary data.</text>
</comment>
<dbReference type="PROSITE" id="PS01029">
    <property type="entry name" value="DEHYDROQUINASE_II"/>
    <property type="match status" value="1"/>
</dbReference>
<keyword evidence="11" id="KW-1185">Reference proteome</keyword>